<comment type="subcellular location">
    <subcellularLocation>
        <location evidence="1">Cell membrane</location>
        <topology evidence="1">Single-pass type I membrane protein</topology>
    </subcellularLocation>
</comment>
<evidence type="ECO:0000256" key="9">
    <source>
        <dbReference type="ARBA" id="ARBA00023136"/>
    </source>
</evidence>
<keyword evidence="6" id="KW-0732">Signal</keyword>
<sequence>MPMAVSRLGVDKKTAANGKESTHNKTNHVTRLGLPSGSLGDLSLDHNMFNGTFIETIGGLSNLEILSLGSNHLEGIITENHLTNFSRLNYLDLSYNSFVSMQFSSHWVPPFQVEELYLARCKLGPEFPKWLRTQKQLRYLDISSAQISDTIPNWFGNQSLSLVYLNASCNQIYSFFPDISFSNNQNRSGRGALDLSRNQISGSVTFLCGISTLSIDLSDNLFSGQVPDCFANIQSLRYVNLANNGFTDGVNLMWKGTEVDYKNGLGLVKLINLSSNNLVGKIPSEITKLDDLIGLNLSRNKLTGSIPQDIGRMMALNFLDFSRNHLSGGIPTSLSELS</sequence>
<dbReference type="Pfam" id="PF13855">
    <property type="entry name" value="LRR_8"/>
    <property type="match status" value="1"/>
</dbReference>
<evidence type="ECO:0000313" key="12">
    <source>
        <dbReference type="EMBL" id="KAG8378724.1"/>
    </source>
</evidence>
<keyword evidence="7" id="KW-0677">Repeat</keyword>
<evidence type="ECO:0000256" key="10">
    <source>
        <dbReference type="ARBA" id="ARBA00023170"/>
    </source>
</evidence>
<evidence type="ECO:0000256" key="3">
    <source>
        <dbReference type="ARBA" id="ARBA00022475"/>
    </source>
</evidence>
<dbReference type="Pfam" id="PF00560">
    <property type="entry name" value="LRR_1"/>
    <property type="match status" value="5"/>
</dbReference>
<organism evidence="12 13">
    <name type="scientific">Buddleja alternifolia</name>
    <dbReference type="NCBI Taxonomy" id="168488"/>
    <lineage>
        <taxon>Eukaryota</taxon>
        <taxon>Viridiplantae</taxon>
        <taxon>Streptophyta</taxon>
        <taxon>Embryophyta</taxon>
        <taxon>Tracheophyta</taxon>
        <taxon>Spermatophyta</taxon>
        <taxon>Magnoliopsida</taxon>
        <taxon>eudicotyledons</taxon>
        <taxon>Gunneridae</taxon>
        <taxon>Pentapetalae</taxon>
        <taxon>asterids</taxon>
        <taxon>lamiids</taxon>
        <taxon>Lamiales</taxon>
        <taxon>Scrophulariaceae</taxon>
        <taxon>Buddlejeae</taxon>
        <taxon>Buddleja</taxon>
    </lineage>
</organism>
<proteinExistence type="inferred from homology"/>
<gene>
    <name evidence="12" type="ORF">BUALT_Bualt07G0015000</name>
</gene>
<dbReference type="FunFam" id="3.80.10.10:FF:001347">
    <property type="entry name" value="LRR receptor-like serine/threonine-protein kinase GSO2"/>
    <property type="match status" value="1"/>
</dbReference>
<dbReference type="Proteomes" id="UP000826271">
    <property type="component" value="Unassembled WGS sequence"/>
</dbReference>
<dbReference type="InterPro" id="IPR032675">
    <property type="entry name" value="LRR_dom_sf"/>
</dbReference>
<dbReference type="PROSITE" id="PS51450">
    <property type="entry name" value="LRR"/>
    <property type="match status" value="1"/>
</dbReference>
<evidence type="ECO:0000256" key="2">
    <source>
        <dbReference type="ARBA" id="ARBA00009592"/>
    </source>
</evidence>
<dbReference type="Gene3D" id="3.80.10.10">
    <property type="entry name" value="Ribonuclease Inhibitor"/>
    <property type="match status" value="2"/>
</dbReference>
<keyword evidence="10" id="KW-0675">Receptor</keyword>
<dbReference type="InterPro" id="IPR001611">
    <property type="entry name" value="Leu-rich_rpt"/>
</dbReference>
<evidence type="ECO:0000256" key="6">
    <source>
        <dbReference type="ARBA" id="ARBA00022729"/>
    </source>
</evidence>
<evidence type="ECO:0008006" key="14">
    <source>
        <dbReference type="Google" id="ProtNLM"/>
    </source>
</evidence>
<dbReference type="FunFam" id="3.80.10.10:FF:000356">
    <property type="entry name" value="LRR receptor-like serine/threonine-protein kinase"/>
    <property type="match status" value="1"/>
</dbReference>
<name>A0AAV6XF30_9LAMI</name>
<keyword evidence="4" id="KW-0433">Leucine-rich repeat</keyword>
<dbReference type="EMBL" id="WHWC01000007">
    <property type="protein sequence ID" value="KAG8378724.1"/>
    <property type="molecule type" value="Genomic_DNA"/>
</dbReference>
<comment type="caution">
    <text evidence="12">The sequence shown here is derived from an EMBL/GenBank/DDBJ whole genome shotgun (WGS) entry which is preliminary data.</text>
</comment>
<dbReference type="SUPFAM" id="SSF52058">
    <property type="entry name" value="L domain-like"/>
    <property type="match status" value="1"/>
</dbReference>
<evidence type="ECO:0000256" key="5">
    <source>
        <dbReference type="ARBA" id="ARBA00022692"/>
    </source>
</evidence>
<keyword evidence="13" id="KW-1185">Reference proteome</keyword>
<keyword evidence="5" id="KW-0812">Transmembrane</keyword>
<reference evidence="12" key="1">
    <citation type="submission" date="2019-10" db="EMBL/GenBank/DDBJ databases">
        <authorList>
            <person name="Zhang R."/>
            <person name="Pan Y."/>
            <person name="Wang J."/>
            <person name="Ma R."/>
            <person name="Yu S."/>
        </authorList>
    </citation>
    <scope>NUCLEOTIDE SEQUENCE</scope>
    <source>
        <strain evidence="12">LA-IB0</strain>
        <tissue evidence="12">Leaf</tissue>
    </source>
</reference>
<evidence type="ECO:0000256" key="11">
    <source>
        <dbReference type="ARBA" id="ARBA00023180"/>
    </source>
</evidence>
<keyword evidence="8" id="KW-1133">Transmembrane helix</keyword>
<evidence type="ECO:0000256" key="4">
    <source>
        <dbReference type="ARBA" id="ARBA00022614"/>
    </source>
</evidence>
<dbReference type="AlphaFoldDB" id="A0AAV6XF30"/>
<evidence type="ECO:0000313" key="13">
    <source>
        <dbReference type="Proteomes" id="UP000826271"/>
    </source>
</evidence>
<comment type="similarity">
    <text evidence="2">Belongs to the RLP family.</text>
</comment>
<evidence type="ECO:0000256" key="8">
    <source>
        <dbReference type="ARBA" id="ARBA00022989"/>
    </source>
</evidence>
<dbReference type="GO" id="GO:0005886">
    <property type="term" value="C:plasma membrane"/>
    <property type="evidence" value="ECO:0007669"/>
    <property type="project" value="UniProtKB-SubCell"/>
</dbReference>
<evidence type="ECO:0000256" key="1">
    <source>
        <dbReference type="ARBA" id="ARBA00004251"/>
    </source>
</evidence>
<dbReference type="PANTHER" id="PTHR48063:SF101">
    <property type="entry name" value="LRR RECEPTOR-LIKE SERINE_THREONINE-PROTEIN KINASE FLS2"/>
    <property type="match status" value="1"/>
</dbReference>
<keyword evidence="11" id="KW-0325">Glycoprotein</keyword>
<protein>
    <recommendedName>
        <fullName evidence="14">Toll-like receptor 3</fullName>
    </recommendedName>
</protein>
<evidence type="ECO:0000256" key="7">
    <source>
        <dbReference type="ARBA" id="ARBA00022737"/>
    </source>
</evidence>
<accession>A0AAV6XF30</accession>
<keyword evidence="9" id="KW-0472">Membrane</keyword>
<keyword evidence="3" id="KW-1003">Cell membrane</keyword>
<dbReference type="InterPro" id="IPR046956">
    <property type="entry name" value="RLP23-like"/>
</dbReference>
<dbReference type="PANTHER" id="PTHR48063">
    <property type="entry name" value="LRR RECEPTOR-LIKE KINASE"/>
    <property type="match status" value="1"/>
</dbReference>